<name>A0ABM9BSS7_9BACL</name>
<comment type="caution">
    <text evidence="5">The sequence shown here is derived from an EMBL/GenBank/DDBJ whole genome shotgun (WGS) entry which is preliminary data.</text>
</comment>
<dbReference type="SUPFAM" id="SSF51011">
    <property type="entry name" value="Glycosyl hydrolase domain"/>
    <property type="match status" value="1"/>
</dbReference>
<dbReference type="InterPro" id="IPR004185">
    <property type="entry name" value="Glyco_hydro_13_lg-like_dom"/>
</dbReference>
<dbReference type="Proteomes" id="UP000838686">
    <property type="component" value="Unassembled WGS sequence"/>
</dbReference>
<reference evidence="5" key="1">
    <citation type="submission" date="2022-01" db="EMBL/GenBank/DDBJ databases">
        <authorList>
            <person name="Criscuolo A."/>
        </authorList>
    </citation>
    <scope>NUCLEOTIDE SEQUENCE</scope>
    <source>
        <strain evidence="5">CIP111893</strain>
    </source>
</reference>
<dbReference type="SMART" id="SM00642">
    <property type="entry name" value="Aamy"/>
    <property type="match status" value="1"/>
</dbReference>
<dbReference type="CDD" id="cd11338">
    <property type="entry name" value="AmyAc_CMD"/>
    <property type="match status" value="1"/>
</dbReference>
<accession>A0ABM9BSS7</accession>
<dbReference type="Gene3D" id="2.60.40.1180">
    <property type="entry name" value="Golgi alpha-mannosidase II"/>
    <property type="match status" value="1"/>
</dbReference>
<dbReference type="Gene3D" id="2.60.40.10">
    <property type="entry name" value="Immunoglobulins"/>
    <property type="match status" value="1"/>
</dbReference>
<evidence type="ECO:0000256" key="3">
    <source>
        <dbReference type="ARBA" id="ARBA00023295"/>
    </source>
</evidence>
<evidence type="ECO:0000259" key="4">
    <source>
        <dbReference type="SMART" id="SM00642"/>
    </source>
</evidence>
<dbReference type="RefSeq" id="WP_236338784.1">
    <property type="nucleotide sequence ID" value="NZ_CAKMMF010000002.1"/>
</dbReference>
<dbReference type="Gene3D" id="3.90.400.10">
    <property type="entry name" value="Oligo-1,6-glucosidase, Domain 2"/>
    <property type="match status" value="1"/>
</dbReference>
<gene>
    <name evidence="5" type="primary">nplT_2</name>
    <name evidence="5" type="ORF">PAECIP111893_00535</name>
</gene>
<dbReference type="InterPro" id="IPR013783">
    <property type="entry name" value="Ig-like_fold"/>
</dbReference>
<dbReference type="InterPro" id="IPR045857">
    <property type="entry name" value="O16G_dom_2"/>
</dbReference>
<dbReference type="SUPFAM" id="SSF51445">
    <property type="entry name" value="(Trans)glycosidases"/>
    <property type="match status" value="1"/>
</dbReference>
<protein>
    <submittedName>
        <fullName evidence="5">Neopullulanase</fullName>
        <ecNumber evidence="5">3.2.1.135</ecNumber>
    </submittedName>
</protein>
<keyword evidence="6" id="KW-1185">Reference proteome</keyword>
<evidence type="ECO:0000256" key="2">
    <source>
        <dbReference type="ARBA" id="ARBA00022801"/>
    </source>
</evidence>
<evidence type="ECO:0000313" key="6">
    <source>
        <dbReference type="Proteomes" id="UP000838686"/>
    </source>
</evidence>
<dbReference type="Pfam" id="PF16657">
    <property type="entry name" value="Malt_amylase_C"/>
    <property type="match status" value="1"/>
</dbReference>
<organism evidence="5 6">
    <name type="scientific">Paenibacillus plantiphilus</name>
    <dbReference type="NCBI Taxonomy" id="2905650"/>
    <lineage>
        <taxon>Bacteria</taxon>
        <taxon>Bacillati</taxon>
        <taxon>Bacillota</taxon>
        <taxon>Bacilli</taxon>
        <taxon>Bacillales</taxon>
        <taxon>Paenibacillaceae</taxon>
        <taxon>Paenibacillus</taxon>
    </lineage>
</organism>
<sequence length="582" mass="68003">MFIECFHHSPRSNWAYAYDKDTIHLRVQTKRDDVEEVTAITGDKYDWDQHHEDIPMEKVAADRYYDYWETAVRPQYKRFSYGFRLRSGDEAVYMTESGIYGEQPHPAGGYYEFPYLHEIDIFTAPEWAKEAVFYQIMPDRFANGNDKLNPEEIADWGSPPTHDNYFGGDLQGVIDKLDHLTDLGITALYLTPIFESPSNHKYDTIDYRKIDPHFGDAELLRKLVQECHERGIRVVLDAVFNHTSEQFPHFQDVVRNGEASRYADWFHIRSYPVEVKEDGGATYDTFGFFGHMPKLNTSNPEVKEYLLDVAKKWIEDTDIDGWRLDVANEVDHHFWRDFRKTVKGAKPDAYIIGEVWSDSRMWLLGDQFDSVMNYPFANKVMGFFTSDDVSGREFAEQMNNLLMRYPQQTNEVIFNVLSSHDTARVLTRVGENKQRLKLAVVFLLTYIGTPCIFYGDEIGLKGGDDPDCRVCMVWEEEGQDRELYDFYKLLIDLRKEHPVLRSGRFRFLQAEDDNGRLIYERLGEGEHFTIWMNNTGEHAVLSHAMNTDDWKDALTGDHVPVTDGEQRVELEPYGYRILHRHL</sequence>
<dbReference type="InterPro" id="IPR013780">
    <property type="entry name" value="Glyco_hydro_b"/>
</dbReference>
<keyword evidence="2 5" id="KW-0378">Hydrolase</keyword>
<proteinExistence type="inferred from homology"/>
<keyword evidence="3 5" id="KW-0326">Glycosidase</keyword>
<dbReference type="GO" id="GO:0031216">
    <property type="term" value="F:neopullulanase activity"/>
    <property type="evidence" value="ECO:0007669"/>
    <property type="project" value="UniProtKB-EC"/>
</dbReference>
<dbReference type="Gene3D" id="3.20.20.80">
    <property type="entry name" value="Glycosidases"/>
    <property type="match status" value="1"/>
</dbReference>
<dbReference type="InterPro" id="IPR032091">
    <property type="entry name" value="Malt_amylase-like_C"/>
</dbReference>
<dbReference type="PANTHER" id="PTHR10357:SF210">
    <property type="entry name" value="MALTODEXTRIN GLUCOSIDASE"/>
    <property type="match status" value="1"/>
</dbReference>
<dbReference type="InterPro" id="IPR006047">
    <property type="entry name" value="GH13_cat_dom"/>
</dbReference>
<dbReference type="Pfam" id="PF02903">
    <property type="entry name" value="Alpha-amylase_N"/>
    <property type="match status" value="1"/>
</dbReference>
<comment type="similarity">
    <text evidence="1">Belongs to the glycosyl hydrolase 13 family.</text>
</comment>
<feature type="domain" description="Glycosyl hydrolase family 13 catalytic" evidence="4">
    <location>
        <begin position="135"/>
        <end position="494"/>
    </location>
</feature>
<dbReference type="EMBL" id="CAKMMF010000002">
    <property type="protein sequence ID" value="CAH1193711.1"/>
    <property type="molecule type" value="Genomic_DNA"/>
</dbReference>
<evidence type="ECO:0000313" key="5">
    <source>
        <dbReference type="EMBL" id="CAH1193711.1"/>
    </source>
</evidence>
<dbReference type="InterPro" id="IPR017853">
    <property type="entry name" value="GH"/>
</dbReference>
<dbReference type="PANTHER" id="PTHR10357">
    <property type="entry name" value="ALPHA-AMYLASE FAMILY MEMBER"/>
    <property type="match status" value="1"/>
</dbReference>
<dbReference type="Pfam" id="PF00128">
    <property type="entry name" value="Alpha-amylase"/>
    <property type="match status" value="1"/>
</dbReference>
<evidence type="ECO:0000256" key="1">
    <source>
        <dbReference type="ARBA" id="ARBA00008061"/>
    </source>
</evidence>
<dbReference type="EC" id="3.2.1.135" evidence="5"/>
<dbReference type="CDD" id="cd02857">
    <property type="entry name" value="E_set_CDase_PDE_N"/>
    <property type="match status" value="1"/>
</dbReference>